<dbReference type="STRING" id="472175.EL18_02091"/>
<feature type="region of interest" description="Disordered" evidence="1">
    <location>
        <begin position="65"/>
        <end position="97"/>
    </location>
</feature>
<accession>A0A084UDL3</accession>
<comment type="caution">
    <text evidence="2">The sequence shown here is derived from an EMBL/GenBank/DDBJ whole genome shotgun (WGS) entry which is preliminary data.</text>
</comment>
<organism evidence="2 3">
    <name type="scientific">Nitratireductor basaltis</name>
    <dbReference type="NCBI Taxonomy" id="472175"/>
    <lineage>
        <taxon>Bacteria</taxon>
        <taxon>Pseudomonadati</taxon>
        <taxon>Pseudomonadota</taxon>
        <taxon>Alphaproteobacteria</taxon>
        <taxon>Hyphomicrobiales</taxon>
        <taxon>Phyllobacteriaceae</taxon>
        <taxon>Nitratireductor</taxon>
    </lineage>
</organism>
<name>A0A084UDL3_9HYPH</name>
<dbReference type="PATRIC" id="fig|472175.3.peg.2090"/>
<protein>
    <submittedName>
        <fullName evidence="2">Uncharacterized protein</fullName>
    </submittedName>
</protein>
<dbReference type="AlphaFoldDB" id="A0A084UDL3"/>
<evidence type="ECO:0000313" key="3">
    <source>
        <dbReference type="Proteomes" id="UP000053675"/>
    </source>
</evidence>
<evidence type="ECO:0000313" key="2">
    <source>
        <dbReference type="EMBL" id="KFB11049.1"/>
    </source>
</evidence>
<reference evidence="2 3" key="1">
    <citation type="submission" date="2014-05" db="EMBL/GenBank/DDBJ databases">
        <title>Draft Genome Sequence of Nitratireductor basaltis Strain UMTGB225, A Marine Bacterium Isolated from Green Barrel Tunicate.</title>
        <authorList>
            <person name="Gan H.Y."/>
        </authorList>
    </citation>
    <scope>NUCLEOTIDE SEQUENCE [LARGE SCALE GENOMIC DNA]</scope>
    <source>
        <strain evidence="2 3">UMTGB225</strain>
    </source>
</reference>
<gene>
    <name evidence="2" type="ORF">EL18_02091</name>
</gene>
<sequence>MQLTSFLECVDEYSFEAVHEACLRYRKGEVVGHDARFAPSTAQFTQQVKERQSYIDFRKIKAAEKLPQPAQGRRPARHFLTRWENGEFQKEQKGQGA</sequence>
<evidence type="ECO:0000256" key="1">
    <source>
        <dbReference type="SAM" id="MobiDB-lite"/>
    </source>
</evidence>
<dbReference type="EMBL" id="JMQM01000001">
    <property type="protein sequence ID" value="KFB11049.1"/>
    <property type="molecule type" value="Genomic_DNA"/>
</dbReference>
<proteinExistence type="predicted"/>
<dbReference type="Proteomes" id="UP000053675">
    <property type="component" value="Unassembled WGS sequence"/>
</dbReference>
<keyword evidence="3" id="KW-1185">Reference proteome</keyword>
<feature type="compositionally biased region" description="Basic and acidic residues" evidence="1">
    <location>
        <begin position="84"/>
        <end position="97"/>
    </location>
</feature>
<dbReference type="eggNOG" id="ENOG50300JK">
    <property type="taxonomic scope" value="Bacteria"/>
</dbReference>